<evidence type="ECO:0000313" key="2">
    <source>
        <dbReference type="EMBL" id="KFD55211.1"/>
    </source>
</evidence>
<feature type="region of interest" description="Disordered" evidence="1">
    <location>
        <begin position="1"/>
        <end position="33"/>
    </location>
</feature>
<feature type="region of interest" description="Disordered" evidence="1">
    <location>
        <begin position="47"/>
        <end position="79"/>
    </location>
</feature>
<organism evidence="2 3">
    <name type="scientific">Trichuris suis</name>
    <name type="common">pig whipworm</name>
    <dbReference type="NCBI Taxonomy" id="68888"/>
    <lineage>
        <taxon>Eukaryota</taxon>
        <taxon>Metazoa</taxon>
        <taxon>Ecdysozoa</taxon>
        <taxon>Nematoda</taxon>
        <taxon>Enoplea</taxon>
        <taxon>Dorylaimia</taxon>
        <taxon>Trichinellida</taxon>
        <taxon>Trichuridae</taxon>
        <taxon>Trichuris</taxon>
    </lineage>
</organism>
<dbReference type="Proteomes" id="UP000030764">
    <property type="component" value="Unassembled WGS sequence"/>
</dbReference>
<dbReference type="EMBL" id="KL363201">
    <property type="protein sequence ID" value="KFD55211.1"/>
    <property type="molecule type" value="Genomic_DNA"/>
</dbReference>
<protein>
    <submittedName>
        <fullName evidence="2">Uncharacterized protein</fullName>
    </submittedName>
</protein>
<gene>
    <name evidence="2" type="ORF">M513_03852</name>
</gene>
<reference evidence="2 3" key="1">
    <citation type="journal article" date="2014" name="Nat. Genet.">
        <title>Genome and transcriptome of the porcine whipworm Trichuris suis.</title>
        <authorList>
            <person name="Jex A.R."/>
            <person name="Nejsum P."/>
            <person name="Schwarz E.M."/>
            <person name="Hu L."/>
            <person name="Young N.D."/>
            <person name="Hall R.S."/>
            <person name="Korhonen P.K."/>
            <person name="Liao S."/>
            <person name="Thamsborg S."/>
            <person name="Xia J."/>
            <person name="Xu P."/>
            <person name="Wang S."/>
            <person name="Scheerlinck J.P."/>
            <person name="Hofmann A."/>
            <person name="Sternberg P.W."/>
            <person name="Wang J."/>
            <person name="Gasser R.B."/>
        </authorList>
    </citation>
    <scope>NUCLEOTIDE SEQUENCE [LARGE SCALE GENOMIC DNA]</scope>
    <source>
        <strain evidence="2">DCEP-RM93M</strain>
    </source>
</reference>
<evidence type="ECO:0000313" key="3">
    <source>
        <dbReference type="Proteomes" id="UP000030764"/>
    </source>
</evidence>
<proteinExistence type="predicted"/>
<accession>A0A085MDB5</accession>
<name>A0A085MDB5_9BILA</name>
<feature type="compositionally biased region" description="Polar residues" evidence="1">
    <location>
        <begin position="1"/>
        <end position="11"/>
    </location>
</feature>
<dbReference type="AlphaFoldDB" id="A0A085MDB5"/>
<keyword evidence="3" id="KW-1185">Reference proteome</keyword>
<evidence type="ECO:0000256" key="1">
    <source>
        <dbReference type="SAM" id="MobiDB-lite"/>
    </source>
</evidence>
<sequence>MRQERLTQQLHRPTVALLRRRTQRSTTTPCPGQPLLRFIAKVSEEKEKKKKQQSIAYGSRPRRSVILHGRSAPSTERLT</sequence>